<dbReference type="SUPFAM" id="SSF52402">
    <property type="entry name" value="Adenine nucleotide alpha hydrolases-like"/>
    <property type="match status" value="1"/>
</dbReference>
<evidence type="ECO:0000259" key="2">
    <source>
        <dbReference type="Pfam" id="PF00582"/>
    </source>
</evidence>
<dbReference type="PANTHER" id="PTHR46268">
    <property type="entry name" value="STRESS RESPONSE PROTEIN NHAX"/>
    <property type="match status" value="1"/>
</dbReference>
<name>L9VRN6_9EURY</name>
<dbReference type="eggNOG" id="arCOG03050">
    <property type="taxonomic scope" value="Archaea"/>
</dbReference>
<dbReference type="PATRIC" id="fig|1114856.3.peg.2749"/>
<dbReference type="Pfam" id="PF00582">
    <property type="entry name" value="Usp"/>
    <property type="match status" value="1"/>
</dbReference>
<reference evidence="3 4" key="1">
    <citation type="journal article" date="2014" name="PLoS Genet.">
        <title>Phylogenetically driven sequencing of extremely halophilic archaea reveals strategies for static and dynamic osmo-response.</title>
        <authorList>
            <person name="Becker E.A."/>
            <person name="Seitzer P.M."/>
            <person name="Tritt A."/>
            <person name="Larsen D."/>
            <person name="Krusor M."/>
            <person name="Yao A.I."/>
            <person name="Wu D."/>
            <person name="Madern D."/>
            <person name="Eisen J.A."/>
            <person name="Darling A.E."/>
            <person name="Facciotti M.T."/>
        </authorList>
    </citation>
    <scope>NUCLEOTIDE SEQUENCE [LARGE SCALE GENOMIC DNA]</scope>
    <source>
        <strain evidence="3 4">GA33</strain>
    </source>
</reference>
<dbReference type="EMBL" id="AOHW01000036">
    <property type="protein sequence ID" value="ELY39637.1"/>
    <property type="molecule type" value="Genomic_DNA"/>
</dbReference>
<keyword evidence="4" id="KW-1185">Reference proteome</keyword>
<dbReference type="Gene3D" id="3.40.50.620">
    <property type="entry name" value="HUPs"/>
    <property type="match status" value="1"/>
</dbReference>
<evidence type="ECO:0000313" key="3">
    <source>
        <dbReference type="EMBL" id="ELY39637.1"/>
    </source>
</evidence>
<comment type="similarity">
    <text evidence="1">Belongs to the universal stress protein A family.</text>
</comment>
<sequence>MYRILLPVDETEARARSQAESILENPAAPDCTVDVLYVHRDVSAPDAEWATGGFSETFAEEMAENVENLQRLPNAAEAAINVLDSGGVDWSLHETTGEPAEAILEFAAEVDSDVIVLGIGTESPVGKVLFGSVAQAVILASDRPVTVVPEGRSES</sequence>
<proteinExistence type="inferred from homology"/>
<evidence type="ECO:0000256" key="1">
    <source>
        <dbReference type="ARBA" id="ARBA00008791"/>
    </source>
</evidence>
<dbReference type="Proteomes" id="UP000011599">
    <property type="component" value="Unassembled WGS sequence"/>
</dbReference>
<dbReference type="PRINTS" id="PR01438">
    <property type="entry name" value="UNVRSLSTRESS"/>
</dbReference>
<organism evidence="3 4">
    <name type="scientific">Natronorubrum tibetense GA33</name>
    <dbReference type="NCBI Taxonomy" id="1114856"/>
    <lineage>
        <taxon>Archaea</taxon>
        <taxon>Methanobacteriati</taxon>
        <taxon>Methanobacteriota</taxon>
        <taxon>Stenosarchaea group</taxon>
        <taxon>Halobacteria</taxon>
        <taxon>Halobacteriales</taxon>
        <taxon>Natrialbaceae</taxon>
        <taxon>Natronorubrum</taxon>
    </lineage>
</organism>
<dbReference type="OrthoDB" id="281037at2157"/>
<gene>
    <name evidence="3" type="ORF">C496_13206</name>
</gene>
<accession>L9VRN6</accession>
<dbReference type="STRING" id="1114856.GCA_000383975_03066"/>
<dbReference type="InterPro" id="IPR006016">
    <property type="entry name" value="UspA"/>
</dbReference>
<dbReference type="RefSeq" id="WP_006090536.1">
    <property type="nucleotide sequence ID" value="NZ_AOHW01000036.1"/>
</dbReference>
<dbReference type="PANTHER" id="PTHR46268:SF6">
    <property type="entry name" value="UNIVERSAL STRESS PROTEIN UP12"/>
    <property type="match status" value="1"/>
</dbReference>
<feature type="domain" description="UspA" evidence="2">
    <location>
        <begin position="3"/>
        <end position="149"/>
    </location>
</feature>
<dbReference type="CDD" id="cd00293">
    <property type="entry name" value="USP-like"/>
    <property type="match status" value="1"/>
</dbReference>
<evidence type="ECO:0000313" key="4">
    <source>
        <dbReference type="Proteomes" id="UP000011599"/>
    </source>
</evidence>
<protein>
    <submittedName>
        <fullName evidence="3">UspA domain-containing protein</fullName>
    </submittedName>
</protein>
<dbReference type="InterPro" id="IPR014729">
    <property type="entry name" value="Rossmann-like_a/b/a_fold"/>
</dbReference>
<comment type="caution">
    <text evidence="3">The sequence shown here is derived from an EMBL/GenBank/DDBJ whole genome shotgun (WGS) entry which is preliminary data.</text>
</comment>
<dbReference type="InterPro" id="IPR006015">
    <property type="entry name" value="Universal_stress_UspA"/>
</dbReference>
<dbReference type="AlphaFoldDB" id="L9VRN6"/>